<dbReference type="AlphaFoldDB" id="A0A9W7M288"/>
<comment type="caution">
    <text evidence="1">The sequence shown here is derived from an EMBL/GenBank/DDBJ whole genome shotgun (WGS) entry which is preliminary data.</text>
</comment>
<gene>
    <name evidence="1" type="ORF">HRI_002204700</name>
</gene>
<dbReference type="Proteomes" id="UP001165190">
    <property type="component" value="Unassembled WGS sequence"/>
</dbReference>
<organism evidence="1 2">
    <name type="scientific">Hibiscus trionum</name>
    <name type="common">Flower of an hour</name>
    <dbReference type="NCBI Taxonomy" id="183268"/>
    <lineage>
        <taxon>Eukaryota</taxon>
        <taxon>Viridiplantae</taxon>
        <taxon>Streptophyta</taxon>
        <taxon>Embryophyta</taxon>
        <taxon>Tracheophyta</taxon>
        <taxon>Spermatophyta</taxon>
        <taxon>Magnoliopsida</taxon>
        <taxon>eudicotyledons</taxon>
        <taxon>Gunneridae</taxon>
        <taxon>Pentapetalae</taxon>
        <taxon>rosids</taxon>
        <taxon>malvids</taxon>
        <taxon>Malvales</taxon>
        <taxon>Malvaceae</taxon>
        <taxon>Malvoideae</taxon>
        <taxon>Hibiscus</taxon>
    </lineage>
</organism>
<evidence type="ECO:0008006" key="3">
    <source>
        <dbReference type="Google" id="ProtNLM"/>
    </source>
</evidence>
<protein>
    <recommendedName>
        <fullName evidence="3">Endonuclease/exonuclease/phosphatase domain-containing protein</fullName>
    </recommendedName>
</protein>
<evidence type="ECO:0000313" key="2">
    <source>
        <dbReference type="Proteomes" id="UP001165190"/>
    </source>
</evidence>
<dbReference type="SUPFAM" id="SSF56219">
    <property type="entry name" value="DNase I-like"/>
    <property type="match status" value="1"/>
</dbReference>
<dbReference type="InterPro" id="IPR036691">
    <property type="entry name" value="Endo/exonu/phosph_ase_sf"/>
</dbReference>
<evidence type="ECO:0000313" key="1">
    <source>
        <dbReference type="EMBL" id="GMI85354.1"/>
    </source>
</evidence>
<dbReference type="PANTHER" id="PTHR33710">
    <property type="entry name" value="BNAC02G09200D PROTEIN"/>
    <property type="match status" value="1"/>
</dbReference>
<dbReference type="OrthoDB" id="1001431at2759"/>
<sequence>MGFNGPGFTWSRGLASIRLNHFICTSYFDEAFPVSMVHHLLRMRSDHRPIMLQIGNVPRRSPTSPFRYFSGLLSHDDFPRMVANNWILGTSVSETIRSFTAAAAVWNKTVFRYLGTKKRMIMARLRGIQRALCSRPSRFLSNL</sequence>
<proteinExistence type="predicted"/>
<accession>A0A9W7M288</accession>
<dbReference type="PANTHER" id="PTHR33710:SF77">
    <property type="entry name" value="DNASE I-LIKE SUPERFAMILY PROTEIN"/>
    <property type="match status" value="1"/>
</dbReference>
<keyword evidence="2" id="KW-1185">Reference proteome</keyword>
<reference evidence="1" key="1">
    <citation type="submission" date="2023-05" db="EMBL/GenBank/DDBJ databases">
        <title>Genome and transcriptome analyses reveal genes involved in the formation of fine ridges on petal epidermal cells in Hibiscus trionum.</title>
        <authorList>
            <person name="Koshimizu S."/>
            <person name="Masuda S."/>
            <person name="Ishii T."/>
            <person name="Shirasu K."/>
            <person name="Hoshino A."/>
            <person name="Arita M."/>
        </authorList>
    </citation>
    <scope>NUCLEOTIDE SEQUENCE</scope>
    <source>
        <strain evidence="1">Hamamatsu line</strain>
    </source>
</reference>
<dbReference type="EMBL" id="BSYR01000020">
    <property type="protein sequence ID" value="GMI85354.1"/>
    <property type="molecule type" value="Genomic_DNA"/>
</dbReference>
<name>A0A9W7M288_HIBTR</name>